<gene>
    <name evidence="8" type="primary">hflK</name>
    <name evidence="8" type="ORF">ENG63_00200</name>
</gene>
<feature type="transmembrane region" description="Helical" evidence="6">
    <location>
        <begin position="35"/>
        <end position="54"/>
    </location>
</feature>
<dbReference type="SMART" id="SM00244">
    <property type="entry name" value="PHB"/>
    <property type="match status" value="1"/>
</dbReference>
<dbReference type="CDD" id="cd03404">
    <property type="entry name" value="SPFH_HflK"/>
    <property type="match status" value="1"/>
</dbReference>
<protein>
    <recommendedName>
        <fullName evidence="6">Protein HflK</fullName>
    </recommendedName>
</protein>
<comment type="subunit">
    <text evidence="6">HflC and HflK may interact to form a multimeric complex.</text>
</comment>
<dbReference type="EMBL" id="DRBS01000008">
    <property type="protein sequence ID" value="HDD43268.1"/>
    <property type="molecule type" value="Genomic_DNA"/>
</dbReference>
<dbReference type="InterPro" id="IPR010201">
    <property type="entry name" value="HflK"/>
</dbReference>
<evidence type="ECO:0000256" key="6">
    <source>
        <dbReference type="RuleBase" id="RU364113"/>
    </source>
</evidence>
<dbReference type="PANTHER" id="PTHR43327">
    <property type="entry name" value="STOMATIN-LIKE PROTEIN 2, MITOCHONDRIAL"/>
    <property type="match status" value="1"/>
</dbReference>
<dbReference type="InterPro" id="IPR036013">
    <property type="entry name" value="Band_7/SPFH_dom_sf"/>
</dbReference>
<accession>A0A7C0Y3Z4</accession>
<sequence length="339" mass="39216">MPWDWEEYQQTQEKIPSFIKKWQEKCKQWKQKIKLPLILLILLLLWLISGIYIVSPDEVGVVKRFGKMVRVTMPGPHYHLPYPIETVLKPKVTKVRRIEIGFRTVSVGPPAQYRSVPEESLMLTGDENIVSVEFIVQYRIKDPVAYLFNVKDIPETVKDAAEAAMREIVGKTPIDEILTVGKYRIQQETKELLQKILDRYNAGLKIVAVQLQDVHPPKAVMHAFKDVASAKEDMNKFINEAEAYRNDILPRAKGKAAQIINEAIAYKETKIRKAKGEMERFLSRLKAYKQAPKVIKEQIYLETMEKILARTKEIVLPEKIEKIILPLGEKTLLKETKEK</sequence>
<comment type="similarity">
    <text evidence="2 6">Belongs to the band 7/mec-2 family. HflK subfamily.</text>
</comment>
<dbReference type="Pfam" id="PF01145">
    <property type="entry name" value="Band_7"/>
    <property type="match status" value="1"/>
</dbReference>
<keyword evidence="8" id="KW-0378">Hydrolase</keyword>
<dbReference type="GO" id="GO:0008233">
    <property type="term" value="F:peptidase activity"/>
    <property type="evidence" value="ECO:0007669"/>
    <property type="project" value="UniProtKB-KW"/>
</dbReference>
<comment type="function">
    <text evidence="6">HflC and HflK could encode or regulate a protease.</text>
</comment>
<evidence type="ECO:0000259" key="7">
    <source>
        <dbReference type="SMART" id="SM00244"/>
    </source>
</evidence>
<dbReference type="GO" id="GO:0006508">
    <property type="term" value="P:proteolysis"/>
    <property type="evidence" value="ECO:0007669"/>
    <property type="project" value="UniProtKB-KW"/>
</dbReference>
<dbReference type="SUPFAM" id="SSF117892">
    <property type="entry name" value="Band 7/SPFH domain"/>
    <property type="match status" value="1"/>
</dbReference>
<feature type="domain" description="Band 7" evidence="7">
    <location>
        <begin position="49"/>
        <end position="228"/>
    </location>
</feature>
<keyword evidence="3 6" id="KW-0812">Transmembrane</keyword>
<dbReference type="InterPro" id="IPR050710">
    <property type="entry name" value="Band7/mec-2_domain"/>
</dbReference>
<dbReference type="AlphaFoldDB" id="A0A7C0Y3Z4"/>
<evidence type="ECO:0000313" key="8">
    <source>
        <dbReference type="EMBL" id="HDD43268.1"/>
    </source>
</evidence>
<dbReference type="GO" id="GO:0016020">
    <property type="term" value="C:membrane"/>
    <property type="evidence" value="ECO:0007669"/>
    <property type="project" value="UniProtKB-SubCell"/>
</dbReference>
<evidence type="ECO:0000256" key="2">
    <source>
        <dbReference type="ARBA" id="ARBA00006971"/>
    </source>
</evidence>
<comment type="caution">
    <text evidence="8">The sequence shown here is derived from an EMBL/GenBank/DDBJ whole genome shotgun (WGS) entry which is preliminary data.</text>
</comment>
<dbReference type="PANTHER" id="PTHR43327:SF2">
    <property type="entry name" value="MODULATOR OF FTSH PROTEASE HFLK"/>
    <property type="match status" value="1"/>
</dbReference>
<name>A0A7C0Y3Z4_DESA2</name>
<evidence type="ECO:0000256" key="3">
    <source>
        <dbReference type="ARBA" id="ARBA00022692"/>
    </source>
</evidence>
<dbReference type="InterPro" id="IPR001107">
    <property type="entry name" value="Band_7"/>
</dbReference>
<comment type="subcellular location">
    <subcellularLocation>
        <location evidence="1">Membrane</location>
        <topology evidence="1">Single-pass membrane protein</topology>
    </subcellularLocation>
</comment>
<keyword evidence="5 6" id="KW-0472">Membrane</keyword>
<evidence type="ECO:0000256" key="1">
    <source>
        <dbReference type="ARBA" id="ARBA00004167"/>
    </source>
</evidence>
<dbReference type="NCBIfam" id="TIGR01933">
    <property type="entry name" value="hflK"/>
    <property type="match status" value="1"/>
</dbReference>
<evidence type="ECO:0000256" key="4">
    <source>
        <dbReference type="ARBA" id="ARBA00022989"/>
    </source>
</evidence>
<keyword evidence="4 6" id="KW-1133">Transmembrane helix</keyword>
<dbReference type="Proteomes" id="UP000886289">
    <property type="component" value="Unassembled WGS sequence"/>
</dbReference>
<evidence type="ECO:0000256" key="5">
    <source>
        <dbReference type="ARBA" id="ARBA00023136"/>
    </source>
</evidence>
<organism evidence="8">
    <name type="scientific">Desulfofervidus auxilii</name>
    <dbReference type="NCBI Taxonomy" id="1621989"/>
    <lineage>
        <taxon>Bacteria</taxon>
        <taxon>Pseudomonadati</taxon>
        <taxon>Thermodesulfobacteriota</taxon>
        <taxon>Candidatus Desulfofervidia</taxon>
        <taxon>Candidatus Desulfofervidales</taxon>
        <taxon>Candidatus Desulfofervidaceae</taxon>
        <taxon>Candidatus Desulfofervidus</taxon>
    </lineage>
</organism>
<proteinExistence type="inferred from homology"/>
<dbReference type="Gene3D" id="3.30.479.30">
    <property type="entry name" value="Band 7 domain"/>
    <property type="match status" value="1"/>
</dbReference>
<reference evidence="8" key="1">
    <citation type="journal article" date="2020" name="mSystems">
        <title>Genome- and Community-Level Interaction Insights into Carbon Utilization and Element Cycling Functions of Hydrothermarchaeota in Hydrothermal Sediment.</title>
        <authorList>
            <person name="Zhou Z."/>
            <person name="Liu Y."/>
            <person name="Xu W."/>
            <person name="Pan J."/>
            <person name="Luo Z.H."/>
            <person name="Li M."/>
        </authorList>
    </citation>
    <scope>NUCLEOTIDE SEQUENCE [LARGE SCALE GENOMIC DNA]</scope>
    <source>
        <strain evidence="8">HyVt-233</strain>
    </source>
</reference>
<keyword evidence="8" id="KW-0645">Protease</keyword>